<gene>
    <name evidence="1" type="ORF">F3Y22_tig00111621pilonHSYRG00339</name>
</gene>
<protein>
    <submittedName>
        <fullName evidence="1">Uncharacterized protein</fullName>
    </submittedName>
</protein>
<evidence type="ECO:0000313" key="2">
    <source>
        <dbReference type="Proteomes" id="UP000436088"/>
    </source>
</evidence>
<dbReference type="EMBL" id="VEPZ02001387">
    <property type="protein sequence ID" value="KAE8676226.1"/>
    <property type="molecule type" value="Genomic_DNA"/>
</dbReference>
<keyword evidence="2" id="KW-1185">Reference proteome</keyword>
<accession>A0A6A2YCU8</accession>
<dbReference type="AlphaFoldDB" id="A0A6A2YCU8"/>
<reference evidence="1" key="1">
    <citation type="submission" date="2019-09" db="EMBL/GenBank/DDBJ databases">
        <title>Draft genome information of white flower Hibiscus syriacus.</title>
        <authorList>
            <person name="Kim Y.-M."/>
        </authorList>
    </citation>
    <scope>NUCLEOTIDE SEQUENCE [LARGE SCALE GENOMIC DNA]</scope>
    <source>
        <strain evidence="1">YM2019G1</strain>
    </source>
</reference>
<evidence type="ECO:0000313" key="1">
    <source>
        <dbReference type="EMBL" id="KAE8676226.1"/>
    </source>
</evidence>
<organism evidence="1 2">
    <name type="scientific">Hibiscus syriacus</name>
    <name type="common">Rose of Sharon</name>
    <dbReference type="NCBI Taxonomy" id="106335"/>
    <lineage>
        <taxon>Eukaryota</taxon>
        <taxon>Viridiplantae</taxon>
        <taxon>Streptophyta</taxon>
        <taxon>Embryophyta</taxon>
        <taxon>Tracheophyta</taxon>
        <taxon>Spermatophyta</taxon>
        <taxon>Magnoliopsida</taxon>
        <taxon>eudicotyledons</taxon>
        <taxon>Gunneridae</taxon>
        <taxon>Pentapetalae</taxon>
        <taxon>rosids</taxon>
        <taxon>malvids</taxon>
        <taxon>Malvales</taxon>
        <taxon>Malvaceae</taxon>
        <taxon>Malvoideae</taxon>
        <taxon>Hibiscus</taxon>
    </lineage>
</organism>
<name>A0A6A2YCU8_HIBSY</name>
<dbReference type="Proteomes" id="UP000436088">
    <property type="component" value="Unassembled WGS sequence"/>
</dbReference>
<sequence>MATIYFWDLLPRFMCSWCPTLKLKKASTFRHKAQQWLPNFYSSMATIYFWDLLPRFMCSWCPTLKLKKASTFRIS</sequence>
<comment type="caution">
    <text evidence="1">The sequence shown here is derived from an EMBL/GenBank/DDBJ whole genome shotgun (WGS) entry which is preliminary data.</text>
</comment>
<proteinExistence type="predicted"/>